<keyword evidence="3" id="KW-1185">Reference proteome</keyword>
<evidence type="ECO:0000313" key="2">
    <source>
        <dbReference type="EMBL" id="MBR7835541.1"/>
    </source>
</evidence>
<dbReference type="InterPro" id="IPR036736">
    <property type="entry name" value="ACP-like_sf"/>
</dbReference>
<evidence type="ECO:0000313" key="3">
    <source>
        <dbReference type="Proteomes" id="UP000675781"/>
    </source>
</evidence>
<gene>
    <name evidence="2" type="ORF">KDL01_19855</name>
</gene>
<comment type="caution">
    <text evidence="2">The sequence shown here is derived from an EMBL/GenBank/DDBJ whole genome shotgun (WGS) entry which is preliminary data.</text>
</comment>
<dbReference type="PROSITE" id="PS50075">
    <property type="entry name" value="CARRIER"/>
    <property type="match status" value="1"/>
</dbReference>
<protein>
    <submittedName>
        <fullName evidence="2">Phosphopantetheine-binding protein</fullName>
    </submittedName>
</protein>
<dbReference type="AlphaFoldDB" id="A0A941IUH0"/>
<accession>A0A941IUH0</accession>
<reference evidence="2" key="1">
    <citation type="submission" date="2021-04" db="EMBL/GenBank/DDBJ databases">
        <title>Genome based classification of Actinospica acidithermotolerans sp. nov., an actinobacterium isolated from an Indonesian hot spring.</title>
        <authorList>
            <person name="Kusuma A.B."/>
            <person name="Putra K.E."/>
            <person name="Nafisah S."/>
            <person name="Loh J."/>
            <person name="Nouioui I."/>
            <person name="Goodfellow M."/>
        </authorList>
    </citation>
    <scope>NUCLEOTIDE SEQUENCE</scope>
    <source>
        <strain evidence="2">CSCA 57</strain>
    </source>
</reference>
<dbReference type="SUPFAM" id="SSF47336">
    <property type="entry name" value="ACP-like"/>
    <property type="match status" value="1"/>
</dbReference>
<name>A0A941IUH0_9ACTN</name>
<dbReference type="Gene3D" id="1.10.1200.10">
    <property type="entry name" value="ACP-like"/>
    <property type="match status" value="1"/>
</dbReference>
<dbReference type="InterPro" id="IPR009081">
    <property type="entry name" value="PP-bd_ACP"/>
</dbReference>
<feature type="domain" description="Carrier" evidence="1">
    <location>
        <begin position="16"/>
        <end position="96"/>
    </location>
</feature>
<sequence length="102" mass="10881">MTLQDTAAAAPDLDPALRAEVVEHICAVLPRVLKRESVEASADSTLMESLGMGSTSALELVLELEEAMAREISIEDLGREHFQTVGTLADYVAGNLLPEDDG</sequence>
<dbReference type="EMBL" id="JAGSOG010000099">
    <property type="protein sequence ID" value="MBR7835541.1"/>
    <property type="molecule type" value="Genomic_DNA"/>
</dbReference>
<proteinExistence type="predicted"/>
<dbReference type="RefSeq" id="WP_212530034.1">
    <property type="nucleotide sequence ID" value="NZ_JAGSOG010000099.1"/>
</dbReference>
<evidence type="ECO:0000259" key="1">
    <source>
        <dbReference type="PROSITE" id="PS50075"/>
    </source>
</evidence>
<dbReference type="Pfam" id="PF00550">
    <property type="entry name" value="PP-binding"/>
    <property type="match status" value="1"/>
</dbReference>
<dbReference type="Proteomes" id="UP000675781">
    <property type="component" value="Unassembled WGS sequence"/>
</dbReference>
<organism evidence="2 3">
    <name type="scientific">Actinospica durhamensis</name>
    <dbReference type="NCBI Taxonomy" id="1508375"/>
    <lineage>
        <taxon>Bacteria</taxon>
        <taxon>Bacillati</taxon>
        <taxon>Actinomycetota</taxon>
        <taxon>Actinomycetes</taxon>
        <taxon>Catenulisporales</taxon>
        <taxon>Actinospicaceae</taxon>
        <taxon>Actinospica</taxon>
    </lineage>
</organism>